<dbReference type="AlphaFoldDB" id="A0A1F4ZAH5"/>
<proteinExistence type="predicted"/>
<name>A0A1F4ZAH5_9BACT</name>
<organism evidence="2 3">
    <name type="scientific">Candidatus Amesbacteria bacterium RIFCSPLOWO2_01_FULL_48_25</name>
    <dbReference type="NCBI Taxonomy" id="1797259"/>
    <lineage>
        <taxon>Bacteria</taxon>
        <taxon>Candidatus Amesiibacteriota</taxon>
    </lineage>
</organism>
<protein>
    <submittedName>
        <fullName evidence="2">Uncharacterized protein</fullName>
    </submittedName>
</protein>
<keyword evidence="1" id="KW-1133">Transmembrane helix</keyword>
<accession>A0A1F4ZAH5</accession>
<feature type="transmembrane region" description="Helical" evidence="1">
    <location>
        <begin position="44"/>
        <end position="63"/>
    </location>
</feature>
<sequence length="140" mass="15169">MSERIRMEEYMTNFRSRLKLLTAMGVASYMICAEGLYLLGPNVIVPLATVSGGIYILGTILDLSSTKTGLGLGARELNPILPQKPSPQELHGIRALIGDGFSLVLGMLLPPVGMTVGVDRLRLAFDNFKKIKAHKKSVKG</sequence>
<dbReference type="EMBL" id="MEXN01000007">
    <property type="protein sequence ID" value="OGD03222.1"/>
    <property type="molecule type" value="Genomic_DNA"/>
</dbReference>
<comment type="caution">
    <text evidence="2">The sequence shown here is derived from an EMBL/GenBank/DDBJ whole genome shotgun (WGS) entry which is preliminary data.</text>
</comment>
<evidence type="ECO:0000256" key="1">
    <source>
        <dbReference type="SAM" id="Phobius"/>
    </source>
</evidence>
<keyword evidence="1" id="KW-0472">Membrane</keyword>
<dbReference type="Proteomes" id="UP000177080">
    <property type="component" value="Unassembled WGS sequence"/>
</dbReference>
<evidence type="ECO:0000313" key="3">
    <source>
        <dbReference type="Proteomes" id="UP000177080"/>
    </source>
</evidence>
<gene>
    <name evidence="2" type="ORF">A2989_00115</name>
</gene>
<evidence type="ECO:0000313" key="2">
    <source>
        <dbReference type="EMBL" id="OGD03222.1"/>
    </source>
</evidence>
<feature type="transmembrane region" description="Helical" evidence="1">
    <location>
        <begin position="20"/>
        <end position="38"/>
    </location>
</feature>
<keyword evidence="1" id="KW-0812">Transmembrane</keyword>
<reference evidence="2 3" key="1">
    <citation type="journal article" date="2016" name="Nat. Commun.">
        <title>Thousands of microbial genomes shed light on interconnected biogeochemical processes in an aquifer system.</title>
        <authorList>
            <person name="Anantharaman K."/>
            <person name="Brown C.T."/>
            <person name="Hug L.A."/>
            <person name="Sharon I."/>
            <person name="Castelle C.J."/>
            <person name="Probst A.J."/>
            <person name="Thomas B.C."/>
            <person name="Singh A."/>
            <person name="Wilkins M.J."/>
            <person name="Karaoz U."/>
            <person name="Brodie E.L."/>
            <person name="Williams K.H."/>
            <person name="Hubbard S.S."/>
            <person name="Banfield J.F."/>
        </authorList>
    </citation>
    <scope>NUCLEOTIDE SEQUENCE [LARGE SCALE GENOMIC DNA]</scope>
</reference>